<gene>
    <name evidence="1" type="ORF">IPN75_03505</name>
</gene>
<proteinExistence type="predicted"/>
<sequence length="226" mass="25296">MPNDAKHFLQKKYHRITDLASEWSLPVPVLLNYAIEGVLYVAIEEFWGAERDEGETQTSDIEDWEDHKDYPEWAVFLVPDVLIKIARDGEAYIAGGLRIKPWGLVPVFFPRRRITVADLIVLTVDLSAITHGGGGDEPPMSPASRKTLLKQIAALAILLSKEQKCFAWGTKPNSSKIAEAIDEATKKWPVKTCGELEKDFFSKSKINDSIREGLKLIGFKEEAGSK</sequence>
<name>A0A9D7QJK4_9RHOO</name>
<organism evidence="1 2">
    <name type="scientific">Candidatus Dechloromonas phosphorivorans</name>
    <dbReference type="NCBI Taxonomy" id="2899244"/>
    <lineage>
        <taxon>Bacteria</taxon>
        <taxon>Pseudomonadati</taxon>
        <taxon>Pseudomonadota</taxon>
        <taxon>Betaproteobacteria</taxon>
        <taxon>Rhodocyclales</taxon>
        <taxon>Azonexaceae</taxon>
        <taxon>Dechloromonas</taxon>
    </lineage>
</organism>
<dbReference type="Proteomes" id="UP000808146">
    <property type="component" value="Unassembled WGS sequence"/>
</dbReference>
<comment type="caution">
    <text evidence="1">The sequence shown here is derived from an EMBL/GenBank/DDBJ whole genome shotgun (WGS) entry which is preliminary data.</text>
</comment>
<protein>
    <submittedName>
        <fullName evidence="1">Uncharacterized protein</fullName>
    </submittedName>
</protein>
<reference evidence="1" key="1">
    <citation type="submission" date="2020-10" db="EMBL/GenBank/DDBJ databases">
        <title>Connecting structure to function with the recovery of over 1000 high-quality activated sludge metagenome-assembled genomes encoding full-length rRNA genes using long-read sequencing.</title>
        <authorList>
            <person name="Singleton C.M."/>
            <person name="Petriglieri F."/>
            <person name="Kristensen J.M."/>
            <person name="Kirkegaard R.H."/>
            <person name="Michaelsen T.Y."/>
            <person name="Andersen M.H."/>
            <person name="Karst S.M."/>
            <person name="Dueholm M.S."/>
            <person name="Nielsen P.H."/>
            <person name="Albertsen M."/>
        </authorList>
    </citation>
    <scope>NUCLEOTIDE SEQUENCE</scope>
    <source>
        <strain evidence="1">OdNE_18-Q3-R46-58_BAT3C.305</strain>
    </source>
</reference>
<dbReference type="EMBL" id="JADKBR010000001">
    <property type="protein sequence ID" value="MBK8889517.1"/>
    <property type="molecule type" value="Genomic_DNA"/>
</dbReference>
<dbReference type="AlphaFoldDB" id="A0A9D7QJK4"/>
<evidence type="ECO:0000313" key="1">
    <source>
        <dbReference type="EMBL" id="MBK8889517.1"/>
    </source>
</evidence>
<accession>A0A9D7QJK4</accession>
<evidence type="ECO:0000313" key="2">
    <source>
        <dbReference type="Proteomes" id="UP000808146"/>
    </source>
</evidence>